<gene>
    <name evidence="2" type="ORF">BKD30_07815</name>
</gene>
<comment type="caution">
    <text evidence="2">The sequence shown here is derived from an EMBL/GenBank/DDBJ whole genome shotgun (WGS) entry which is preliminary data.</text>
</comment>
<dbReference type="STRING" id="554083.BKD30_07815"/>
<evidence type="ECO:0000256" key="1">
    <source>
        <dbReference type="SAM" id="MobiDB-lite"/>
    </source>
</evidence>
<dbReference type="EMBL" id="MRDE01000050">
    <property type="protein sequence ID" value="OMH24675.1"/>
    <property type="molecule type" value="Genomic_DNA"/>
</dbReference>
<reference evidence="2 3" key="1">
    <citation type="submission" date="2016-12" db="EMBL/GenBank/DDBJ databases">
        <title>Draft genome of Tersicoccus phoenicis 1P05MA.</title>
        <authorList>
            <person name="Nakajima Y."/>
            <person name="Yoshizawa S."/>
            <person name="Nakamura K."/>
            <person name="Ogura Y."/>
            <person name="Hayashi T."/>
            <person name="Kogure K."/>
        </authorList>
    </citation>
    <scope>NUCLEOTIDE SEQUENCE [LARGE SCALE GENOMIC DNA]</scope>
    <source>
        <strain evidence="2 3">1p05MA</strain>
    </source>
</reference>
<sequence length="59" mass="6228">MVAPVRAVRGADAMPGADNPFRAKSPANRRVAAQVYIIAREKAGRPVSPSVRAIAESRA</sequence>
<accession>A0A1R1LAX4</accession>
<evidence type="ECO:0000313" key="3">
    <source>
        <dbReference type="Proteomes" id="UP000187085"/>
    </source>
</evidence>
<feature type="region of interest" description="Disordered" evidence="1">
    <location>
        <begin position="1"/>
        <end position="25"/>
    </location>
</feature>
<dbReference type="Proteomes" id="UP000187085">
    <property type="component" value="Unassembled WGS sequence"/>
</dbReference>
<keyword evidence="3" id="KW-1185">Reference proteome</keyword>
<organism evidence="2 3">
    <name type="scientific">Tersicoccus phoenicis</name>
    <dbReference type="NCBI Taxonomy" id="554083"/>
    <lineage>
        <taxon>Bacteria</taxon>
        <taxon>Bacillati</taxon>
        <taxon>Actinomycetota</taxon>
        <taxon>Actinomycetes</taxon>
        <taxon>Micrococcales</taxon>
        <taxon>Micrococcaceae</taxon>
        <taxon>Tersicoccus</taxon>
    </lineage>
</organism>
<protein>
    <submittedName>
        <fullName evidence="2">Uncharacterized protein</fullName>
    </submittedName>
</protein>
<proteinExistence type="predicted"/>
<name>A0A1R1LAX4_9MICC</name>
<evidence type="ECO:0000313" key="2">
    <source>
        <dbReference type="EMBL" id="OMH24675.1"/>
    </source>
</evidence>
<dbReference type="AlphaFoldDB" id="A0A1R1LAX4"/>